<reference evidence="2" key="2">
    <citation type="submission" date="2020-09" db="EMBL/GenBank/DDBJ databases">
        <authorList>
            <person name="Sun Q."/>
            <person name="Ohkuma M."/>
        </authorList>
    </citation>
    <scope>NUCLEOTIDE SEQUENCE</scope>
    <source>
        <strain evidence="2">JCM 19831</strain>
    </source>
</reference>
<sequence>MSSLVGDSQCWACRHYRSWIESPCHVRTSTCAAFPEGIPRTIFFHGHDHREPYPGDNGVRWESNGQPWPEPPFEIRKILDER</sequence>
<feature type="region of interest" description="Disordered" evidence="1">
    <location>
        <begin position="55"/>
        <end position="74"/>
    </location>
</feature>
<organism evidence="2 3">
    <name type="scientific">Dactylosporangium sucinum</name>
    <dbReference type="NCBI Taxonomy" id="1424081"/>
    <lineage>
        <taxon>Bacteria</taxon>
        <taxon>Bacillati</taxon>
        <taxon>Actinomycetota</taxon>
        <taxon>Actinomycetes</taxon>
        <taxon>Micromonosporales</taxon>
        <taxon>Micromonosporaceae</taxon>
        <taxon>Dactylosporangium</taxon>
    </lineage>
</organism>
<dbReference type="Proteomes" id="UP000642070">
    <property type="component" value="Unassembled WGS sequence"/>
</dbReference>
<keyword evidence="3" id="KW-1185">Reference proteome</keyword>
<protein>
    <submittedName>
        <fullName evidence="2">Uncharacterized protein</fullName>
    </submittedName>
</protein>
<evidence type="ECO:0000313" key="3">
    <source>
        <dbReference type="Proteomes" id="UP000642070"/>
    </source>
</evidence>
<name>A0A917X225_9ACTN</name>
<dbReference type="AlphaFoldDB" id="A0A917X225"/>
<accession>A0A917X225</accession>
<dbReference type="EMBL" id="BMPI01000035">
    <property type="protein sequence ID" value="GGM52898.1"/>
    <property type="molecule type" value="Genomic_DNA"/>
</dbReference>
<evidence type="ECO:0000256" key="1">
    <source>
        <dbReference type="SAM" id="MobiDB-lite"/>
    </source>
</evidence>
<gene>
    <name evidence="2" type="ORF">GCM10007977_063080</name>
</gene>
<comment type="caution">
    <text evidence="2">The sequence shown here is derived from an EMBL/GenBank/DDBJ whole genome shotgun (WGS) entry which is preliminary data.</text>
</comment>
<evidence type="ECO:0000313" key="2">
    <source>
        <dbReference type="EMBL" id="GGM52898.1"/>
    </source>
</evidence>
<proteinExistence type="predicted"/>
<reference evidence="2" key="1">
    <citation type="journal article" date="2014" name="Int. J. Syst. Evol. Microbiol.">
        <title>Complete genome sequence of Corynebacterium casei LMG S-19264T (=DSM 44701T), isolated from a smear-ripened cheese.</title>
        <authorList>
            <consortium name="US DOE Joint Genome Institute (JGI-PGF)"/>
            <person name="Walter F."/>
            <person name="Albersmeier A."/>
            <person name="Kalinowski J."/>
            <person name="Ruckert C."/>
        </authorList>
    </citation>
    <scope>NUCLEOTIDE SEQUENCE</scope>
    <source>
        <strain evidence="2">JCM 19831</strain>
    </source>
</reference>
<dbReference type="RefSeq" id="WP_229836009.1">
    <property type="nucleotide sequence ID" value="NZ_BMPI01000035.1"/>
</dbReference>